<keyword evidence="3" id="KW-0812">Transmembrane</keyword>
<keyword evidence="3" id="KW-1133">Transmembrane helix</keyword>
<sequence length="156" mass="16790">MAREDHRSPCRGHAFTLIETLIAVTVTAIAFAMVLPAVTEVKRAADLDASALALVSRLREAQSLGATSSQAGTLWLDPADSRYHLTQGTTTTGTYAFAPDVHYVDGYLQLPNRRISYDNLGNAQVAGKIRLTDGVLVRVIALFMGTGLQQASWLTS</sequence>
<comment type="subcellular location">
    <subcellularLocation>
        <location evidence="1">Cell surface</location>
    </subcellularLocation>
</comment>
<dbReference type="RefSeq" id="WP_275476578.1">
    <property type="nucleotide sequence ID" value="NZ_CP162940.1"/>
</dbReference>
<evidence type="ECO:0000256" key="3">
    <source>
        <dbReference type="SAM" id="Phobius"/>
    </source>
</evidence>
<keyword evidence="5" id="KW-1185">Reference proteome</keyword>
<gene>
    <name evidence="4" type="ORF">KKP3000_004625</name>
</gene>
<name>A0ABV5AFS2_9BACL</name>
<dbReference type="SUPFAM" id="SSF54523">
    <property type="entry name" value="Pili subunits"/>
    <property type="match status" value="1"/>
</dbReference>
<dbReference type="Gene3D" id="3.30.700.10">
    <property type="entry name" value="Glycoprotein, Type 4 Pilin"/>
    <property type="match status" value="1"/>
</dbReference>
<dbReference type="Pfam" id="PF07963">
    <property type="entry name" value="N_methyl"/>
    <property type="match status" value="1"/>
</dbReference>
<dbReference type="EMBL" id="JBDXSU010000009">
    <property type="protein sequence ID" value="MFB5191121.1"/>
    <property type="molecule type" value="Genomic_DNA"/>
</dbReference>
<dbReference type="Proteomes" id="UP001579974">
    <property type="component" value="Unassembled WGS sequence"/>
</dbReference>
<comment type="caution">
    <text evidence="4">The sequence shown here is derived from an EMBL/GenBank/DDBJ whole genome shotgun (WGS) entry which is preliminary data.</text>
</comment>
<reference evidence="4 5" key="1">
    <citation type="journal article" date="2024" name="Int. J. Mol. Sci.">
        <title>Exploration of Alicyclobacillus spp. Genome in Search of Antibiotic Resistance.</title>
        <authorList>
            <person name="Bucka-Kolendo J."/>
            <person name="Kiousi D.E."/>
            <person name="Dekowska A."/>
            <person name="Mikolajczuk-Szczyrba A."/>
            <person name="Karadedos D.M."/>
            <person name="Michael P."/>
            <person name="Galanis A."/>
            <person name="Sokolowska B."/>
        </authorList>
    </citation>
    <scope>NUCLEOTIDE SEQUENCE [LARGE SCALE GENOMIC DNA]</scope>
    <source>
        <strain evidence="4 5">KKP 3000</strain>
    </source>
</reference>
<protein>
    <submittedName>
        <fullName evidence="4">Prepilin-type N-terminal cleavage/methylation domain-containing protein</fullName>
    </submittedName>
</protein>
<feature type="transmembrane region" description="Helical" evidence="3">
    <location>
        <begin position="12"/>
        <end position="35"/>
    </location>
</feature>
<evidence type="ECO:0000313" key="5">
    <source>
        <dbReference type="Proteomes" id="UP001579974"/>
    </source>
</evidence>
<keyword evidence="3" id="KW-0472">Membrane</keyword>
<evidence type="ECO:0000313" key="4">
    <source>
        <dbReference type="EMBL" id="MFB5191121.1"/>
    </source>
</evidence>
<evidence type="ECO:0000256" key="1">
    <source>
        <dbReference type="ARBA" id="ARBA00004241"/>
    </source>
</evidence>
<evidence type="ECO:0000256" key="2">
    <source>
        <dbReference type="ARBA" id="ARBA00023287"/>
    </source>
</evidence>
<accession>A0ABV5AFS2</accession>
<organism evidence="4 5">
    <name type="scientific">Alicyclobacillus fastidiosus</name>
    <dbReference type="NCBI Taxonomy" id="392011"/>
    <lineage>
        <taxon>Bacteria</taxon>
        <taxon>Bacillati</taxon>
        <taxon>Bacillota</taxon>
        <taxon>Bacilli</taxon>
        <taxon>Bacillales</taxon>
        <taxon>Alicyclobacillaceae</taxon>
        <taxon>Alicyclobacillus</taxon>
    </lineage>
</organism>
<dbReference type="InterPro" id="IPR012902">
    <property type="entry name" value="N_methyl_site"/>
</dbReference>
<keyword evidence="2" id="KW-0178">Competence</keyword>
<proteinExistence type="predicted"/>
<dbReference type="InterPro" id="IPR045584">
    <property type="entry name" value="Pilin-like"/>
</dbReference>